<evidence type="ECO:0000256" key="1">
    <source>
        <dbReference type="SAM" id="MobiDB-lite"/>
    </source>
</evidence>
<keyword evidence="3" id="KW-1185">Reference proteome</keyword>
<proteinExistence type="predicted"/>
<accession>A0A0L6UTR6</accession>
<evidence type="ECO:0000313" key="2">
    <source>
        <dbReference type="EMBL" id="KNZ51864.1"/>
    </source>
</evidence>
<dbReference type="EMBL" id="LAVV01008812">
    <property type="protein sequence ID" value="KNZ51864.1"/>
    <property type="molecule type" value="Genomic_DNA"/>
</dbReference>
<reference evidence="2 3" key="1">
    <citation type="submission" date="2015-08" db="EMBL/GenBank/DDBJ databases">
        <title>Next Generation Sequencing and Analysis of the Genome of Puccinia sorghi L Schw, the Causal Agent of Maize Common Rust.</title>
        <authorList>
            <person name="Rochi L."/>
            <person name="Burguener G."/>
            <person name="Darino M."/>
            <person name="Turjanski A."/>
            <person name="Kreff E."/>
            <person name="Dieguez M.J."/>
            <person name="Sacco F."/>
        </authorList>
    </citation>
    <scope>NUCLEOTIDE SEQUENCE [LARGE SCALE GENOMIC DNA]</scope>
    <source>
        <strain evidence="2 3">RO10H11247</strain>
    </source>
</reference>
<dbReference type="VEuPathDB" id="FungiDB:VP01_377g2"/>
<dbReference type="Proteomes" id="UP000037035">
    <property type="component" value="Unassembled WGS sequence"/>
</dbReference>
<organism evidence="2 3">
    <name type="scientific">Puccinia sorghi</name>
    <dbReference type="NCBI Taxonomy" id="27349"/>
    <lineage>
        <taxon>Eukaryota</taxon>
        <taxon>Fungi</taxon>
        <taxon>Dikarya</taxon>
        <taxon>Basidiomycota</taxon>
        <taxon>Pucciniomycotina</taxon>
        <taxon>Pucciniomycetes</taxon>
        <taxon>Pucciniales</taxon>
        <taxon>Pucciniaceae</taxon>
        <taxon>Puccinia</taxon>
    </lineage>
</organism>
<feature type="compositionally biased region" description="Basic and acidic residues" evidence="1">
    <location>
        <begin position="270"/>
        <end position="279"/>
    </location>
</feature>
<protein>
    <submittedName>
        <fullName evidence="2">Uncharacterized protein</fullName>
    </submittedName>
</protein>
<evidence type="ECO:0000313" key="3">
    <source>
        <dbReference type="Proteomes" id="UP000037035"/>
    </source>
</evidence>
<name>A0A0L6UTR6_9BASI</name>
<feature type="region of interest" description="Disordered" evidence="1">
    <location>
        <begin position="268"/>
        <end position="300"/>
    </location>
</feature>
<gene>
    <name evidence="2" type="ORF">VP01_377g2</name>
</gene>
<dbReference type="AlphaFoldDB" id="A0A0L6UTR6"/>
<sequence length="494" mass="56316">MEVPSFFSWWSPAAKNSTRLTVEFDLNHSHPPLSFNFLNLDLILTPTGNLFFPLPRCLHRSGQITSMRCSSKPLPLKQISFIIDLAIVLTPLSLLPAPPSRWYRLTVAACILNNDIVILSRSLTITFATQCDRLNATALTSSLSYQTTMTRSHPSTQQHTIHNPQINITQHNSSKHIYSPTENNNTMVGTKHLKPLTLYSRWHWFQSPTHLPVSDTIRDWKMLAHLYLSIYSSVGLECWVSRQSLEMKHEMKIKCKVEEMSSQISILQGGEERNTEWQRGRKKHRVAEGKKEAQSSSGSKSCMRLAQTSIAFVQQQKAQMKIHQANNVTIIGVTVFFWGKIWLDGLSWGNWVSDTDSGVKTKRKISPFGLMAKRRIATPVKKFISNSMANSMARSTLFYPNRQDVLRFPKFFTPTVEKVQSCLFHCVHLCLNSFTINSQKNHNGFLKNLSGRWSSQVCAISPFWITLSGVHSEKQHSFLAPHFKGQFLCFTPFD</sequence>
<comment type="caution">
    <text evidence="2">The sequence shown here is derived from an EMBL/GenBank/DDBJ whole genome shotgun (WGS) entry which is preliminary data.</text>
</comment>